<dbReference type="Proteomes" id="UP001161247">
    <property type="component" value="Chromosome 9"/>
</dbReference>
<feature type="region of interest" description="Disordered" evidence="1">
    <location>
        <begin position="109"/>
        <end position="131"/>
    </location>
</feature>
<accession>A0AAV1EGI7</accession>
<feature type="region of interest" description="Disordered" evidence="1">
    <location>
        <begin position="136"/>
        <end position="155"/>
    </location>
</feature>
<dbReference type="AlphaFoldDB" id="A0AAV1EGI7"/>
<gene>
    <name evidence="2" type="ORF">OLC1_LOCUS24656</name>
</gene>
<dbReference type="EMBL" id="OX459126">
    <property type="protein sequence ID" value="CAI9118882.1"/>
    <property type="molecule type" value="Genomic_DNA"/>
</dbReference>
<evidence type="ECO:0000256" key="1">
    <source>
        <dbReference type="SAM" id="MobiDB-lite"/>
    </source>
</evidence>
<proteinExistence type="predicted"/>
<name>A0AAV1EGI7_OLDCO</name>
<evidence type="ECO:0000313" key="2">
    <source>
        <dbReference type="EMBL" id="CAI9118882.1"/>
    </source>
</evidence>
<sequence length="174" mass="19787">MLKCFKACVIDDEDPRRVRENTPTFMACVIRVDTERSRWHKHVNKVLRSIHGIRQAVMGDDELLEISGYVDQSSLLKAIEKAKTKMELKYIQFGQCSSNLYGPDRRQFRSQTTAATPPPPPPPAAHFGHPRIGRPASIGWPIRSQGPLRHPGQLPYNTDMPPLYYDGNEGCRMM</sequence>
<organism evidence="2 3">
    <name type="scientific">Oldenlandia corymbosa var. corymbosa</name>
    <dbReference type="NCBI Taxonomy" id="529605"/>
    <lineage>
        <taxon>Eukaryota</taxon>
        <taxon>Viridiplantae</taxon>
        <taxon>Streptophyta</taxon>
        <taxon>Embryophyta</taxon>
        <taxon>Tracheophyta</taxon>
        <taxon>Spermatophyta</taxon>
        <taxon>Magnoliopsida</taxon>
        <taxon>eudicotyledons</taxon>
        <taxon>Gunneridae</taxon>
        <taxon>Pentapetalae</taxon>
        <taxon>asterids</taxon>
        <taxon>lamiids</taxon>
        <taxon>Gentianales</taxon>
        <taxon>Rubiaceae</taxon>
        <taxon>Rubioideae</taxon>
        <taxon>Spermacoceae</taxon>
        <taxon>Hedyotis-Oldenlandia complex</taxon>
        <taxon>Oldenlandia</taxon>
    </lineage>
</organism>
<protein>
    <submittedName>
        <fullName evidence="2">OLC1v1020509C1</fullName>
    </submittedName>
</protein>
<evidence type="ECO:0000313" key="3">
    <source>
        <dbReference type="Proteomes" id="UP001161247"/>
    </source>
</evidence>
<reference evidence="2" key="1">
    <citation type="submission" date="2023-03" db="EMBL/GenBank/DDBJ databases">
        <authorList>
            <person name="Julca I."/>
        </authorList>
    </citation>
    <scope>NUCLEOTIDE SEQUENCE</scope>
</reference>
<keyword evidence="3" id="KW-1185">Reference proteome</keyword>